<evidence type="ECO:0000256" key="10">
    <source>
        <dbReference type="ARBA" id="ARBA00048552"/>
    </source>
</evidence>
<evidence type="ECO:0000256" key="8">
    <source>
        <dbReference type="ARBA" id="ARBA00029924"/>
    </source>
</evidence>
<dbReference type="EMBL" id="CP036267">
    <property type="protein sequence ID" value="QDT34847.1"/>
    <property type="molecule type" value="Genomic_DNA"/>
</dbReference>
<keyword evidence="7 11" id="KW-0804">Transcription</keyword>
<name>A0A517QTH4_9PLAN</name>
<keyword evidence="5 11" id="KW-0808">Transferase</keyword>
<evidence type="ECO:0000256" key="1">
    <source>
        <dbReference type="ARBA" id="ARBA00006711"/>
    </source>
</evidence>
<evidence type="ECO:0000256" key="5">
    <source>
        <dbReference type="ARBA" id="ARBA00022679"/>
    </source>
</evidence>
<gene>
    <name evidence="11 12" type="primary">rpoZ</name>
    <name evidence="12" type="ORF">Mal48_41200</name>
</gene>
<dbReference type="Proteomes" id="UP000315724">
    <property type="component" value="Chromosome"/>
</dbReference>
<evidence type="ECO:0000313" key="12">
    <source>
        <dbReference type="EMBL" id="QDT34847.1"/>
    </source>
</evidence>
<dbReference type="EC" id="2.7.7.6" evidence="2 11"/>
<dbReference type="Gene3D" id="3.90.940.10">
    <property type="match status" value="1"/>
</dbReference>
<accession>A0A517QTH4</accession>
<dbReference type="SUPFAM" id="SSF63562">
    <property type="entry name" value="RPB6/omega subunit-like"/>
    <property type="match status" value="1"/>
</dbReference>
<evidence type="ECO:0000256" key="9">
    <source>
        <dbReference type="ARBA" id="ARBA00030998"/>
    </source>
</evidence>
<reference evidence="12 13" key="1">
    <citation type="submission" date="2019-02" db="EMBL/GenBank/DDBJ databases">
        <title>Deep-cultivation of Planctomycetes and their phenomic and genomic characterization uncovers novel biology.</title>
        <authorList>
            <person name="Wiegand S."/>
            <person name="Jogler M."/>
            <person name="Boedeker C."/>
            <person name="Pinto D."/>
            <person name="Vollmers J."/>
            <person name="Rivas-Marin E."/>
            <person name="Kohn T."/>
            <person name="Peeters S.H."/>
            <person name="Heuer A."/>
            <person name="Rast P."/>
            <person name="Oberbeckmann S."/>
            <person name="Bunk B."/>
            <person name="Jeske O."/>
            <person name="Meyerdierks A."/>
            <person name="Storesund J.E."/>
            <person name="Kallscheuer N."/>
            <person name="Luecker S."/>
            <person name="Lage O.M."/>
            <person name="Pohl T."/>
            <person name="Merkel B.J."/>
            <person name="Hornburger P."/>
            <person name="Mueller R.-W."/>
            <person name="Bruemmer F."/>
            <person name="Labrenz M."/>
            <person name="Spormann A.M."/>
            <person name="Op den Camp H."/>
            <person name="Overmann J."/>
            <person name="Amann R."/>
            <person name="Jetten M.S.M."/>
            <person name="Mascher T."/>
            <person name="Medema M.H."/>
            <person name="Devos D.P."/>
            <person name="Kaster A.-K."/>
            <person name="Ovreas L."/>
            <person name="Rohde M."/>
            <person name="Galperin M.Y."/>
            <person name="Jogler C."/>
        </authorList>
    </citation>
    <scope>NUCLEOTIDE SEQUENCE [LARGE SCALE GENOMIC DNA]</scope>
    <source>
        <strain evidence="12 13">Mal48</strain>
    </source>
</reference>
<dbReference type="GO" id="GO:0003899">
    <property type="term" value="F:DNA-directed RNA polymerase activity"/>
    <property type="evidence" value="ECO:0007669"/>
    <property type="project" value="UniProtKB-UniRule"/>
</dbReference>
<comment type="function">
    <text evidence="11">Promotes RNA polymerase assembly. Latches the N- and C-terminal regions of the beta' subunit thereby facilitating its interaction with the beta and alpha subunits.</text>
</comment>
<evidence type="ECO:0000256" key="3">
    <source>
        <dbReference type="ARBA" id="ARBA00013725"/>
    </source>
</evidence>
<keyword evidence="6 11" id="KW-0548">Nucleotidyltransferase</keyword>
<comment type="catalytic activity">
    <reaction evidence="10 11">
        <text>RNA(n) + a ribonucleoside 5'-triphosphate = RNA(n+1) + diphosphate</text>
        <dbReference type="Rhea" id="RHEA:21248"/>
        <dbReference type="Rhea" id="RHEA-COMP:14527"/>
        <dbReference type="Rhea" id="RHEA-COMP:17342"/>
        <dbReference type="ChEBI" id="CHEBI:33019"/>
        <dbReference type="ChEBI" id="CHEBI:61557"/>
        <dbReference type="ChEBI" id="CHEBI:140395"/>
        <dbReference type="EC" id="2.7.7.6"/>
    </reaction>
</comment>
<dbReference type="HAMAP" id="MF_00366">
    <property type="entry name" value="RNApol_bact_RpoZ"/>
    <property type="match status" value="1"/>
</dbReference>
<dbReference type="Pfam" id="PF01192">
    <property type="entry name" value="RNA_pol_Rpb6"/>
    <property type="match status" value="1"/>
</dbReference>
<sequence length="90" mass="10090">MLDELKEDDIAKKVGGKFKLSTLIQKRLVQLNRGAPPLVECQGKPSMATVIEEILTDKIYLDTSENVVITPDDAPDLEKMLMEEVPDFDD</sequence>
<evidence type="ECO:0000256" key="11">
    <source>
        <dbReference type="HAMAP-Rule" id="MF_00366"/>
    </source>
</evidence>
<evidence type="ECO:0000256" key="2">
    <source>
        <dbReference type="ARBA" id="ARBA00012418"/>
    </source>
</evidence>
<dbReference type="KEGG" id="tpol:Mal48_41200"/>
<dbReference type="InterPro" id="IPR003716">
    <property type="entry name" value="DNA-dir_RNA_pol_omega"/>
</dbReference>
<dbReference type="AlphaFoldDB" id="A0A517QTH4"/>
<dbReference type="InterPro" id="IPR036161">
    <property type="entry name" value="RPB6/omega-like_sf"/>
</dbReference>
<proteinExistence type="inferred from homology"/>
<dbReference type="OrthoDB" id="285093at2"/>
<dbReference type="GO" id="GO:0006351">
    <property type="term" value="P:DNA-templated transcription"/>
    <property type="evidence" value="ECO:0007669"/>
    <property type="project" value="UniProtKB-UniRule"/>
</dbReference>
<keyword evidence="13" id="KW-1185">Reference proteome</keyword>
<evidence type="ECO:0000256" key="7">
    <source>
        <dbReference type="ARBA" id="ARBA00023163"/>
    </source>
</evidence>
<dbReference type="InterPro" id="IPR006110">
    <property type="entry name" value="Pol_omega/Rpo6/RPB6"/>
</dbReference>
<keyword evidence="4 11" id="KW-0240">DNA-directed RNA polymerase</keyword>
<evidence type="ECO:0000313" key="13">
    <source>
        <dbReference type="Proteomes" id="UP000315724"/>
    </source>
</evidence>
<organism evidence="12 13">
    <name type="scientific">Thalassoglobus polymorphus</name>
    <dbReference type="NCBI Taxonomy" id="2527994"/>
    <lineage>
        <taxon>Bacteria</taxon>
        <taxon>Pseudomonadati</taxon>
        <taxon>Planctomycetota</taxon>
        <taxon>Planctomycetia</taxon>
        <taxon>Planctomycetales</taxon>
        <taxon>Planctomycetaceae</taxon>
        <taxon>Thalassoglobus</taxon>
    </lineage>
</organism>
<comment type="subunit">
    <text evidence="11">The RNAP catalytic core consists of 2 alpha, 1 beta, 1 beta' and 1 omega subunit. When a sigma factor is associated with the core the holoenzyme is formed, which can initiate transcription.</text>
</comment>
<dbReference type="RefSeq" id="WP_145203436.1">
    <property type="nucleotide sequence ID" value="NZ_CP036267.1"/>
</dbReference>
<protein>
    <recommendedName>
        <fullName evidence="3 11">DNA-directed RNA polymerase subunit omega</fullName>
        <shortName evidence="11">RNAP omega subunit</shortName>
        <ecNumber evidence="2 11">2.7.7.6</ecNumber>
    </recommendedName>
    <alternativeName>
        <fullName evidence="9 11">RNA polymerase omega subunit</fullName>
    </alternativeName>
    <alternativeName>
        <fullName evidence="8 11">Transcriptase subunit omega</fullName>
    </alternativeName>
</protein>
<evidence type="ECO:0000256" key="4">
    <source>
        <dbReference type="ARBA" id="ARBA00022478"/>
    </source>
</evidence>
<comment type="similarity">
    <text evidence="1 11">Belongs to the RNA polymerase subunit omega family.</text>
</comment>
<dbReference type="GO" id="GO:0003677">
    <property type="term" value="F:DNA binding"/>
    <property type="evidence" value="ECO:0007669"/>
    <property type="project" value="UniProtKB-UniRule"/>
</dbReference>
<evidence type="ECO:0000256" key="6">
    <source>
        <dbReference type="ARBA" id="ARBA00022695"/>
    </source>
</evidence>
<dbReference type="GO" id="GO:0000428">
    <property type="term" value="C:DNA-directed RNA polymerase complex"/>
    <property type="evidence" value="ECO:0007669"/>
    <property type="project" value="UniProtKB-KW"/>
</dbReference>